<dbReference type="CDD" id="cd07517">
    <property type="entry name" value="HAD_HPP"/>
    <property type="match status" value="1"/>
</dbReference>
<dbReference type="RefSeq" id="WP_096817029.1">
    <property type="nucleotide sequence ID" value="NZ_JXJU01000002.1"/>
</dbReference>
<dbReference type="OrthoDB" id="9807797at2"/>
<dbReference type="NCBIfam" id="TIGR00099">
    <property type="entry name" value="Cof-subfamily"/>
    <property type="match status" value="1"/>
</dbReference>
<evidence type="ECO:0000313" key="1">
    <source>
        <dbReference type="EMBL" id="PCS00877.1"/>
    </source>
</evidence>
<dbReference type="SUPFAM" id="SSF56784">
    <property type="entry name" value="HAD-like"/>
    <property type="match status" value="1"/>
</dbReference>
<gene>
    <name evidence="1" type="ORF">RT41_GL000667</name>
</gene>
<comment type="caution">
    <text evidence="1">The sequence shown here is derived from an EMBL/GenBank/DDBJ whole genome shotgun (WGS) entry which is preliminary data.</text>
</comment>
<dbReference type="AlphaFoldDB" id="A0A2A5RNF1"/>
<dbReference type="InterPro" id="IPR023214">
    <property type="entry name" value="HAD_sf"/>
</dbReference>
<dbReference type="EMBL" id="JXJU01000002">
    <property type="protein sequence ID" value="PCS00877.1"/>
    <property type="molecule type" value="Genomic_DNA"/>
</dbReference>
<proteinExistence type="predicted"/>
<sequence length="267" mass="30224">MKELLKKAEQIKIIFFDIDDTLRVKNTAYMPDSINEVFEKLRQKGIMTGIATGRNLYGVVPEVIALKPDYFVTINGAFVMNNKNEVLYKNPFPTETVEEVIAWLESENSEYSFVGADALRVSKWNKVAAESVGPVYATLEEDKDYYKSNDVYQMLSLSDHDDKIQLTPSLAKKIRMVRWHPDSSDLVPMHGSKAEGCKKVLDELGIKAENMMNFGDELNDRELFDFAGLSVAMKISHPEILKKADYITDTVENDGILKALQALQIID</sequence>
<dbReference type="Gene3D" id="3.40.50.1000">
    <property type="entry name" value="HAD superfamily/HAD-like"/>
    <property type="match status" value="1"/>
</dbReference>
<dbReference type="InterPro" id="IPR000150">
    <property type="entry name" value="Cof"/>
</dbReference>
<dbReference type="InterPro" id="IPR036412">
    <property type="entry name" value="HAD-like_sf"/>
</dbReference>
<accession>A0A2A5RNF1</accession>
<organism evidence="1 2">
    <name type="scientific">Lactococcus fujiensis JCM 16395</name>
    <dbReference type="NCBI Taxonomy" id="1291764"/>
    <lineage>
        <taxon>Bacteria</taxon>
        <taxon>Bacillati</taxon>
        <taxon>Bacillota</taxon>
        <taxon>Bacilli</taxon>
        <taxon>Lactobacillales</taxon>
        <taxon>Streptococcaceae</taxon>
        <taxon>Lactococcus</taxon>
    </lineage>
</organism>
<dbReference type="NCBIfam" id="TIGR01484">
    <property type="entry name" value="HAD-SF-IIB"/>
    <property type="match status" value="1"/>
</dbReference>
<keyword evidence="2" id="KW-1185">Reference proteome</keyword>
<dbReference type="Proteomes" id="UP000218181">
    <property type="component" value="Unassembled WGS sequence"/>
</dbReference>
<dbReference type="SFLD" id="SFLDG01140">
    <property type="entry name" value="C2.B:_Phosphomannomutase_and_P"/>
    <property type="match status" value="1"/>
</dbReference>
<dbReference type="PANTHER" id="PTHR10000:SF25">
    <property type="entry name" value="PHOSPHATASE YKRA-RELATED"/>
    <property type="match status" value="1"/>
</dbReference>
<evidence type="ECO:0000313" key="2">
    <source>
        <dbReference type="Proteomes" id="UP000218181"/>
    </source>
</evidence>
<dbReference type="STRING" id="1291764.GCA_001311235_01286"/>
<protein>
    <recommendedName>
        <fullName evidence="3">Hydrolase</fullName>
    </recommendedName>
</protein>
<dbReference type="Pfam" id="PF08282">
    <property type="entry name" value="Hydrolase_3"/>
    <property type="match status" value="1"/>
</dbReference>
<dbReference type="SFLD" id="SFLDS00003">
    <property type="entry name" value="Haloacid_Dehalogenase"/>
    <property type="match status" value="1"/>
</dbReference>
<reference evidence="1 2" key="1">
    <citation type="submission" date="2014-12" db="EMBL/GenBank/DDBJ databases">
        <title>Draft genome sequences of 10 type strains of Lactococcus.</title>
        <authorList>
            <person name="Sun Z."/>
            <person name="Zhong Z."/>
            <person name="Liu W."/>
            <person name="Zhang W."/>
            <person name="Zhang H."/>
        </authorList>
    </citation>
    <scope>NUCLEOTIDE SEQUENCE [LARGE SCALE GENOMIC DNA]</scope>
    <source>
        <strain evidence="1 2">JCM 16395</strain>
    </source>
</reference>
<dbReference type="PANTHER" id="PTHR10000">
    <property type="entry name" value="PHOSPHOSERINE PHOSPHATASE"/>
    <property type="match status" value="1"/>
</dbReference>
<name>A0A2A5RNF1_9LACT</name>
<dbReference type="GO" id="GO:0005829">
    <property type="term" value="C:cytosol"/>
    <property type="evidence" value="ECO:0007669"/>
    <property type="project" value="TreeGrafter"/>
</dbReference>
<evidence type="ECO:0008006" key="3">
    <source>
        <dbReference type="Google" id="ProtNLM"/>
    </source>
</evidence>
<dbReference type="GO" id="GO:0000287">
    <property type="term" value="F:magnesium ion binding"/>
    <property type="evidence" value="ECO:0007669"/>
    <property type="project" value="TreeGrafter"/>
</dbReference>
<dbReference type="InterPro" id="IPR006379">
    <property type="entry name" value="HAD-SF_hydro_IIB"/>
</dbReference>
<dbReference type="Gene3D" id="3.30.1240.10">
    <property type="match status" value="1"/>
</dbReference>
<dbReference type="GO" id="GO:0016791">
    <property type="term" value="F:phosphatase activity"/>
    <property type="evidence" value="ECO:0007669"/>
    <property type="project" value="TreeGrafter"/>
</dbReference>